<comment type="subcellular location">
    <subcellularLocation>
        <location evidence="1">Membrane</location>
        <topology evidence="1">Single-pass type I membrane protein</topology>
    </subcellularLocation>
</comment>
<protein>
    <recommendedName>
        <fullName evidence="17">Disintegrin and metalloproteinase domain-containing protein 8</fullName>
    </recommendedName>
</protein>
<dbReference type="PRINTS" id="PR00289">
    <property type="entry name" value="DISINTEGRIN"/>
</dbReference>
<keyword evidence="2 10" id="KW-0812">Transmembrane</keyword>
<dbReference type="InterPro" id="IPR000742">
    <property type="entry name" value="EGF"/>
</dbReference>
<evidence type="ECO:0000313" key="16">
    <source>
        <dbReference type="Proteomes" id="UP000593565"/>
    </source>
</evidence>
<evidence type="ECO:0000256" key="3">
    <source>
        <dbReference type="ARBA" id="ARBA00022989"/>
    </source>
</evidence>
<feature type="disulfide bond" evidence="7">
    <location>
        <begin position="635"/>
        <end position="645"/>
    </location>
</feature>
<keyword evidence="3 10" id="KW-1133">Transmembrane helix</keyword>
<feature type="signal peptide" evidence="11">
    <location>
        <begin position="1"/>
        <end position="17"/>
    </location>
</feature>
<evidence type="ECO:0000256" key="10">
    <source>
        <dbReference type="SAM" id="Phobius"/>
    </source>
</evidence>
<dbReference type="GO" id="GO:0051044">
    <property type="term" value="P:positive regulation of membrane protein ectodomain proteolysis"/>
    <property type="evidence" value="ECO:0007669"/>
    <property type="project" value="TreeGrafter"/>
</dbReference>
<dbReference type="FunFam" id="4.10.70.10:FF:000001">
    <property type="entry name" value="Disintegrin and metalloproteinase domain-containing protein 22"/>
    <property type="match status" value="1"/>
</dbReference>
<dbReference type="Pfam" id="PF00200">
    <property type="entry name" value="Disintegrin"/>
    <property type="match status" value="1"/>
</dbReference>
<keyword evidence="5 7" id="KW-1015">Disulfide bond</keyword>
<dbReference type="PROSITE" id="PS50215">
    <property type="entry name" value="ADAM_MEPRO"/>
    <property type="match status" value="1"/>
</dbReference>
<dbReference type="Gene3D" id="4.10.70.10">
    <property type="entry name" value="Disintegrin domain"/>
    <property type="match status" value="1"/>
</dbReference>
<dbReference type="PROSITE" id="PS01186">
    <property type="entry name" value="EGF_2"/>
    <property type="match status" value="1"/>
</dbReference>
<dbReference type="InterPro" id="IPR001590">
    <property type="entry name" value="Peptidase_M12B"/>
</dbReference>
<gene>
    <name evidence="15" type="ORF">AMELA_G00115660</name>
</gene>
<dbReference type="Gene3D" id="3.40.390.10">
    <property type="entry name" value="Collagenase (Catalytic Domain)"/>
    <property type="match status" value="1"/>
</dbReference>
<dbReference type="Pfam" id="PF01562">
    <property type="entry name" value="Pep_M12B_propep"/>
    <property type="match status" value="1"/>
</dbReference>
<feature type="domain" description="EGF-like" evidence="12">
    <location>
        <begin position="631"/>
        <end position="663"/>
    </location>
</feature>
<evidence type="ECO:0000256" key="11">
    <source>
        <dbReference type="SAM" id="SignalP"/>
    </source>
</evidence>
<dbReference type="InterPro" id="IPR036436">
    <property type="entry name" value="Disintegrin_dom_sf"/>
</dbReference>
<feature type="domain" description="Disintegrin" evidence="13">
    <location>
        <begin position="409"/>
        <end position="495"/>
    </location>
</feature>
<evidence type="ECO:0008006" key="17">
    <source>
        <dbReference type="Google" id="ProtNLM"/>
    </source>
</evidence>
<comment type="caution">
    <text evidence="15">The sequence shown here is derived from an EMBL/GenBank/DDBJ whole genome shotgun (WGS) entry which is preliminary data.</text>
</comment>
<evidence type="ECO:0000259" key="14">
    <source>
        <dbReference type="PROSITE" id="PS50215"/>
    </source>
</evidence>
<feature type="disulfide bond" evidence="8">
    <location>
        <begin position="355"/>
        <end position="360"/>
    </location>
</feature>
<keyword evidence="7" id="KW-0245">EGF-like domain</keyword>
<dbReference type="GO" id="GO:0002693">
    <property type="term" value="P:positive regulation of cellular extravasation"/>
    <property type="evidence" value="ECO:0007669"/>
    <property type="project" value="TreeGrafter"/>
</dbReference>
<name>A0A7J6AT29_AMEME</name>
<dbReference type="CDD" id="cd04269">
    <property type="entry name" value="ZnMc_adamalysin_II_like"/>
    <property type="match status" value="1"/>
</dbReference>
<keyword evidence="16" id="KW-1185">Reference proteome</keyword>
<evidence type="ECO:0000256" key="5">
    <source>
        <dbReference type="ARBA" id="ARBA00023157"/>
    </source>
</evidence>
<feature type="domain" description="Peptidase M12B" evidence="14">
    <location>
        <begin position="203"/>
        <end position="401"/>
    </location>
</feature>
<dbReference type="Pfam" id="PF08516">
    <property type="entry name" value="ADAM_CR"/>
    <property type="match status" value="1"/>
</dbReference>
<dbReference type="InterPro" id="IPR024079">
    <property type="entry name" value="MetalloPept_cat_dom_sf"/>
</dbReference>
<dbReference type="InterPro" id="IPR034027">
    <property type="entry name" value="Reprolysin_adamalysin"/>
</dbReference>
<feature type="binding site" evidence="8">
    <location>
        <position position="348"/>
    </location>
    <ligand>
        <name>Zn(2+)</name>
        <dbReference type="ChEBI" id="CHEBI:29105"/>
        <note>catalytic</note>
    </ligand>
</feature>
<feature type="disulfide bond" evidence="7">
    <location>
        <begin position="653"/>
        <end position="662"/>
    </location>
</feature>
<feature type="binding site" evidence="8">
    <location>
        <position position="342"/>
    </location>
    <ligand>
        <name>Zn(2+)</name>
        <dbReference type="ChEBI" id="CHEBI:29105"/>
        <note>catalytic</note>
    </ligand>
</feature>
<dbReference type="PANTHER" id="PTHR11905">
    <property type="entry name" value="ADAM A DISINTEGRIN AND METALLOPROTEASE DOMAIN"/>
    <property type="match status" value="1"/>
</dbReference>
<feature type="chain" id="PRO_5029575906" description="Disintegrin and metalloproteinase domain-containing protein 8" evidence="11">
    <location>
        <begin position="18"/>
        <end position="847"/>
    </location>
</feature>
<dbReference type="SUPFAM" id="SSF57552">
    <property type="entry name" value="Blood coagulation inhibitor (disintegrin)"/>
    <property type="match status" value="1"/>
</dbReference>
<dbReference type="PANTHER" id="PTHR11905:SF20">
    <property type="entry name" value="DISINTEGRIN AND METALLOPROTEINASE DOMAIN-CONTAINING PROTEIN 8"/>
    <property type="match status" value="1"/>
</dbReference>
<evidence type="ECO:0000259" key="13">
    <source>
        <dbReference type="PROSITE" id="PS50214"/>
    </source>
</evidence>
<proteinExistence type="predicted"/>
<evidence type="ECO:0000256" key="2">
    <source>
        <dbReference type="ARBA" id="ARBA00022692"/>
    </source>
</evidence>
<dbReference type="GO" id="GO:0022407">
    <property type="term" value="P:regulation of cell-cell adhesion"/>
    <property type="evidence" value="ECO:0007669"/>
    <property type="project" value="TreeGrafter"/>
</dbReference>
<dbReference type="InterPro" id="IPR006586">
    <property type="entry name" value="ADAM_Cys-rich"/>
</dbReference>
<evidence type="ECO:0000259" key="12">
    <source>
        <dbReference type="PROSITE" id="PS50026"/>
    </source>
</evidence>
<dbReference type="SMART" id="SM00050">
    <property type="entry name" value="DISIN"/>
    <property type="match status" value="1"/>
</dbReference>
<dbReference type="OrthoDB" id="5951731at2759"/>
<feature type="compositionally biased region" description="Basic and acidic residues" evidence="9">
    <location>
        <begin position="826"/>
        <end position="837"/>
    </location>
</feature>
<feature type="compositionally biased region" description="Low complexity" evidence="9">
    <location>
        <begin position="800"/>
        <end position="823"/>
    </location>
</feature>
<evidence type="ECO:0000313" key="15">
    <source>
        <dbReference type="EMBL" id="KAF4085267.1"/>
    </source>
</evidence>
<dbReference type="GO" id="GO:0050839">
    <property type="term" value="F:cell adhesion molecule binding"/>
    <property type="evidence" value="ECO:0007669"/>
    <property type="project" value="TreeGrafter"/>
</dbReference>
<feature type="disulfide bond" evidence="6">
    <location>
        <begin position="467"/>
        <end position="487"/>
    </location>
</feature>
<dbReference type="SUPFAM" id="SSF55486">
    <property type="entry name" value="Metalloproteases ('zincins'), catalytic domain"/>
    <property type="match status" value="1"/>
</dbReference>
<dbReference type="GO" id="GO:0004222">
    <property type="term" value="F:metalloendopeptidase activity"/>
    <property type="evidence" value="ECO:0007669"/>
    <property type="project" value="InterPro"/>
</dbReference>
<dbReference type="GO" id="GO:0016020">
    <property type="term" value="C:membrane"/>
    <property type="evidence" value="ECO:0007669"/>
    <property type="project" value="UniProtKB-SubCell"/>
</dbReference>
<dbReference type="InterPro" id="IPR018358">
    <property type="entry name" value="Disintegrin_CS"/>
</dbReference>
<evidence type="ECO:0000256" key="6">
    <source>
        <dbReference type="PROSITE-ProRule" id="PRU00068"/>
    </source>
</evidence>
<dbReference type="InterPro" id="IPR001762">
    <property type="entry name" value="Disintegrin_dom"/>
</dbReference>
<feature type="region of interest" description="Disordered" evidence="9">
    <location>
        <begin position="704"/>
        <end position="727"/>
    </location>
</feature>
<dbReference type="GO" id="GO:0046872">
    <property type="term" value="F:metal ion binding"/>
    <property type="evidence" value="ECO:0007669"/>
    <property type="project" value="UniProtKB-KW"/>
</dbReference>
<keyword evidence="8" id="KW-0479">Metal-binding</keyword>
<evidence type="ECO:0000256" key="4">
    <source>
        <dbReference type="ARBA" id="ARBA00023136"/>
    </source>
</evidence>
<reference evidence="15 16" key="1">
    <citation type="submission" date="2020-02" db="EMBL/GenBank/DDBJ databases">
        <title>A chromosome-scale genome assembly of the black bullhead catfish (Ameiurus melas).</title>
        <authorList>
            <person name="Wen M."/>
            <person name="Zham M."/>
            <person name="Cabau C."/>
            <person name="Klopp C."/>
            <person name="Donnadieu C."/>
            <person name="Roques C."/>
            <person name="Bouchez O."/>
            <person name="Lampietro C."/>
            <person name="Jouanno E."/>
            <person name="Herpin A."/>
            <person name="Louis A."/>
            <person name="Berthelot C."/>
            <person name="Parey E."/>
            <person name="Roest-Crollius H."/>
            <person name="Braasch I."/>
            <person name="Postlethwait J."/>
            <person name="Robinson-Rechavi M."/>
            <person name="Echchiki A."/>
            <person name="Begum T."/>
            <person name="Montfort J."/>
            <person name="Schartl M."/>
            <person name="Bobe J."/>
            <person name="Guiguen Y."/>
        </authorList>
    </citation>
    <scope>NUCLEOTIDE SEQUENCE [LARGE SCALE GENOMIC DNA]</scope>
    <source>
        <strain evidence="15">M_S1</strain>
        <tissue evidence="15">Blood</tissue>
    </source>
</reference>
<dbReference type="GO" id="GO:0006954">
    <property type="term" value="P:inflammatory response"/>
    <property type="evidence" value="ECO:0007669"/>
    <property type="project" value="TreeGrafter"/>
</dbReference>
<dbReference type="EMBL" id="JAAGNN010000009">
    <property type="protein sequence ID" value="KAF4085267.1"/>
    <property type="molecule type" value="Genomic_DNA"/>
</dbReference>
<comment type="caution">
    <text evidence="7">Lacks conserved residue(s) required for the propagation of feature annotation.</text>
</comment>
<dbReference type="FunFam" id="3.40.390.10:FF:000002">
    <property type="entry name" value="Disintegrin and metalloproteinase domain-containing protein 22"/>
    <property type="match status" value="1"/>
</dbReference>
<feature type="active site" evidence="8">
    <location>
        <position position="339"/>
    </location>
</feature>
<evidence type="ECO:0000256" key="7">
    <source>
        <dbReference type="PROSITE-ProRule" id="PRU00076"/>
    </source>
</evidence>
<dbReference type="PROSITE" id="PS00427">
    <property type="entry name" value="DISINTEGRIN_1"/>
    <property type="match status" value="1"/>
</dbReference>
<evidence type="ECO:0000256" key="8">
    <source>
        <dbReference type="PROSITE-ProRule" id="PRU00276"/>
    </source>
</evidence>
<dbReference type="Proteomes" id="UP000593565">
    <property type="component" value="Unassembled WGS sequence"/>
</dbReference>
<dbReference type="PROSITE" id="PS50026">
    <property type="entry name" value="EGF_3"/>
    <property type="match status" value="1"/>
</dbReference>
<dbReference type="AlphaFoldDB" id="A0A7J6AT29"/>
<feature type="transmembrane region" description="Helical" evidence="10">
    <location>
        <begin position="677"/>
        <end position="700"/>
    </location>
</feature>
<keyword evidence="4 10" id="KW-0472">Membrane</keyword>
<feature type="binding site" evidence="8">
    <location>
        <position position="338"/>
    </location>
    <ligand>
        <name>Zn(2+)</name>
        <dbReference type="ChEBI" id="CHEBI:29105"/>
        <note>catalytic</note>
    </ligand>
</feature>
<feature type="region of interest" description="Disordered" evidence="9">
    <location>
        <begin position="755"/>
        <end position="847"/>
    </location>
</feature>
<organism evidence="15 16">
    <name type="scientific">Ameiurus melas</name>
    <name type="common">Black bullhead</name>
    <name type="synonym">Silurus melas</name>
    <dbReference type="NCBI Taxonomy" id="219545"/>
    <lineage>
        <taxon>Eukaryota</taxon>
        <taxon>Metazoa</taxon>
        <taxon>Chordata</taxon>
        <taxon>Craniata</taxon>
        <taxon>Vertebrata</taxon>
        <taxon>Euteleostomi</taxon>
        <taxon>Actinopterygii</taxon>
        <taxon>Neopterygii</taxon>
        <taxon>Teleostei</taxon>
        <taxon>Ostariophysi</taxon>
        <taxon>Siluriformes</taxon>
        <taxon>Ictaluridae</taxon>
        <taxon>Ameiurus</taxon>
    </lineage>
</organism>
<keyword evidence="11" id="KW-0732">Signal</keyword>
<dbReference type="InterPro" id="IPR002870">
    <property type="entry name" value="Peptidase_M12B_N"/>
</dbReference>
<evidence type="ECO:0000256" key="1">
    <source>
        <dbReference type="ARBA" id="ARBA00004479"/>
    </source>
</evidence>
<sequence length="847" mass="94126">MRSIAVILCCLCDWGSFTEIPSMSHVERYDVVRPQRLSENHKNVSKQAFESNKHEKYPEKLLYQLFFNGNNHTVHLQKNRFLIGPNYTEIRYEADGSTVITSPKLDHHCYYHGHIDGIEDSSVSVGVCSGMRGFIRAEKQMYLIEPLSDNNEGDHAFYKQEYLRKKRSTNGDSAITVYDEEPRMSALFKPSSWKMKTVFQTQRYVELFLVVDNTEYRRFKSNDEMVRARMLEAINHVDKFYRPHGIRVLLVGLEVWNVEDQILVSVHESDTLTRFIEWRQKELLKRVKHDNAQFVTGADFLGSTVGLANKFAMCTKASGGVNQDHSTSPLGLAATIAHEMGHNMGMSHDEQGCTCGLSDCIMTEVVNSAASVFPALFSDCSLDQLSTFLENANPSCLLDHPNSDRIYGGPVCGNAFLDSGEECDCGTVEECNNRCCNAQTCKLTEGSQCAQGECCENCQIKQAGSLCRASVNECDLDEYCTGTSEKCPEDSFKMNGIPCQYVDSYCYNGQCPTHLQHCQRLWGKDAKVAANGCFLRNALGKNDSHCGRSKGGYRSCAIKDIFCGTIFCTGGNKHPITGLKAQLVRNTGELCNIVGERSEEENLSMVPTGTKCDQNKVCFHNTCQDVKVYGGSEDCSGKCSGHGVCDHRNRCHCEPGWAPPYCDVKTADLPSEKNTTIISILVAAGVLLLLAAGFGSWFYCKKRKGTGPRRQKKADPEQSNALFENPEAKRALLKDRLEISEPAFISSTVTRPGASYTVMPTRTAPQPPLKKSNPQPPQTAPPIPEARMKPLPPSKPPCPADAKPVSRPTRPPVVVVKPSVGTGSWKKQETEREELKTAQRPLTIPRR</sequence>
<accession>A0A7J6AT29</accession>
<evidence type="ECO:0000256" key="9">
    <source>
        <dbReference type="SAM" id="MobiDB-lite"/>
    </source>
</evidence>
<dbReference type="SMART" id="SM00608">
    <property type="entry name" value="ACR"/>
    <property type="match status" value="1"/>
</dbReference>
<dbReference type="Pfam" id="PF01421">
    <property type="entry name" value="Reprolysin"/>
    <property type="match status" value="1"/>
</dbReference>
<dbReference type="GO" id="GO:0006508">
    <property type="term" value="P:proteolysis"/>
    <property type="evidence" value="ECO:0007669"/>
    <property type="project" value="InterPro"/>
</dbReference>
<feature type="compositionally biased region" description="Pro residues" evidence="9">
    <location>
        <begin position="774"/>
        <end position="799"/>
    </location>
</feature>
<dbReference type="PROSITE" id="PS50214">
    <property type="entry name" value="DISINTEGRIN_2"/>
    <property type="match status" value="1"/>
</dbReference>
<keyword evidence="8" id="KW-0862">Zinc</keyword>